<accession>A0ABS9C3I1</accession>
<evidence type="ECO:0008006" key="3">
    <source>
        <dbReference type="Google" id="ProtNLM"/>
    </source>
</evidence>
<proteinExistence type="predicted"/>
<organism evidence="1 2">
    <name type="scientific">Chryseobacterium indicum</name>
    <dbReference type="NCBI Taxonomy" id="2766954"/>
    <lineage>
        <taxon>Bacteria</taxon>
        <taxon>Pseudomonadati</taxon>
        <taxon>Bacteroidota</taxon>
        <taxon>Flavobacteriia</taxon>
        <taxon>Flavobacteriales</taxon>
        <taxon>Weeksellaceae</taxon>
        <taxon>Chryseobacterium group</taxon>
        <taxon>Chryseobacterium</taxon>
    </lineage>
</organism>
<protein>
    <recommendedName>
        <fullName evidence="3">Apea-like HEPN domain-containing protein</fullName>
    </recommendedName>
</protein>
<evidence type="ECO:0000313" key="2">
    <source>
        <dbReference type="Proteomes" id="UP001430374"/>
    </source>
</evidence>
<sequence length="371" mass="43467">MSTKLQWLVPCYFDVDENADADEEIILDITNDVKHILTLEISEKKIEYGHNYGLKTFVSDEVEKVLIKILPKFRTGLVNSDRIQEYIMENLGKIYLYFNVDEDYKKWHYTSGIVIIETHLTRKTKIPSRDQIKTMNSIPHGFLQSYHQYNALQKEISFLFLSALHLTYPTTSFMGLNSTFNGGIIHFFSGKRHFYENLKTDVFMHHVLITQSRVENLKSNLSGIAKVWNCNLWSLKRYLIAVESHVDDMDKLLDLVYALEGLFEKNTSSDFIKLFCIIHLSKNKNEARKLKAILDSVFKIRNEIAHGGFHYRGYEHIKVNGKEILSQDLYWEMKVIVSTLIIMGINRILQNKDIRNLNFKIDDLYDRIYTS</sequence>
<comment type="caution">
    <text evidence="1">The sequence shown here is derived from an EMBL/GenBank/DDBJ whole genome shotgun (WGS) entry which is preliminary data.</text>
</comment>
<dbReference type="Proteomes" id="UP001430374">
    <property type="component" value="Unassembled WGS sequence"/>
</dbReference>
<dbReference type="RefSeq" id="WP_235130075.1">
    <property type="nucleotide sequence ID" value="NZ_JACSGT010000001.1"/>
</dbReference>
<dbReference type="EMBL" id="JACSGT010000001">
    <property type="protein sequence ID" value="MCF2218307.1"/>
    <property type="molecule type" value="Genomic_DNA"/>
</dbReference>
<keyword evidence="2" id="KW-1185">Reference proteome</keyword>
<evidence type="ECO:0000313" key="1">
    <source>
        <dbReference type="EMBL" id="MCF2218307.1"/>
    </source>
</evidence>
<gene>
    <name evidence="1" type="ORF">H9Q08_03205</name>
</gene>
<name>A0ABS9C3I1_9FLAO</name>
<reference evidence="1" key="1">
    <citation type="submission" date="2021-08" db="EMBL/GenBank/DDBJ databases">
        <title>Complete genome sequence of Chryseobacterium sp strain PS-8.</title>
        <authorList>
            <person name="Das S.K."/>
        </authorList>
    </citation>
    <scope>NUCLEOTIDE SEQUENCE</scope>
    <source>
        <strain evidence="1">PS-8</strain>
    </source>
</reference>